<comment type="function">
    <text evidence="7">Catalyzes the formation of 6,7-dimethyl-8-ribityllumazine by condensation of 5-amino-6-(D-ribitylamino)uracil with 3,4-dihydroxy-2-butanone 4-phosphate. This is the penultimate step in the biosynthesis of riboflavin.</text>
</comment>
<dbReference type="GO" id="GO:0009231">
    <property type="term" value="P:riboflavin biosynthetic process"/>
    <property type="evidence" value="ECO:0007669"/>
    <property type="project" value="UniProtKB-UniRule"/>
</dbReference>
<feature type="binding site" evidence="7">
    <location>
        <position position="133"/>
    </location>
    <ligand>
        <name>(2S)-2-hydroxy-3-oxobutyl phosphate</name>
        <dbReference type="ChEBI" id="CHEBI:58830"/>
    </ligand>
</feature>
<dbReference type="Proteomes" id="UP000305654">
    <property type="component" value="Unassembled WGS sequence"/>
</dbReference>
<dbReference type="PANTHER" id="PTHR21058:SF0">
    <property type="entry name" value="6,7-DIMETHYL-8-RIBITYLLUMAZINE SYNTHASE"/>
    <property type="match status" value="1"/>
</dbReference>
<feature type="binding site" evidence="7">
    <location>
        <position position="28"/>
    </location>
    <ligand>
        <name>5-amino-6-(D-ribitylamino)uracil</name>
        <dbReference type="ChEBI" id="CHEBI:15934"/>
    </ligand>
</feature>
<feature type="binding site" evidence="7">
    <location>
        <begin position="86"/>
        <end position="88"/>
    </location>
    <ligand>
        <name>5-amino-6-(D-ribitylamino)uracil</name>
        <dbReference type="ChEBI" id="CHEBI:15934"/>
    </ligand>
</feature>
<feature type="active site" description="Proton donor" evidence="7">
    <location>
        <position position="94"/>
    </location>
</feature>
<dbReference type="InterPro" id="IPR036467">
    <property type="entry name" value="LS/RS_sf"/>
</dbReference>
<evidence type="ECO:0000256" key="5">
    <source>
        <dbReference type="ARBA" id="ARBA00022679"/>
    </source>
</evidence>
<evidence type="ECO:0000256" key="7">
    <source>
        <dbReference type="HAMAP-Rule" id="MF_00178"/>
    </source>
</evidence>
<evidence type="ECO:0000256" key="4">
    <source>
        <dbReference type="ARBA" id="ARBA00022619"/>
    </source>
</evidence>
<feature type="binding site" evidence="7">
    <location>
        <begin position="91"/>
        <end position="92"/>
    </location>
    <ligand>
        <name>(2S)-2-hydroxy-3-oxobutyl phosphate</name>
        <dbReference type="ChEBI" id="CHEBI:58830"/>
    </ligand>
</feature>
<dbReference type="CDD" id="cd09209">
    <property type="entry name" value="Lumazine_synthase-I"/>
    <property type="match status" value="1"/>
</dbReference>
<accession>A0A5R9J445</accession>
<dbReference type="EC" id="2.5.1.78" evidence="3 7"/>
<comment type="catalytic activity">
    <reaction evidence="6 7">
        <text>(2S)-2-hydroxy-3-oxobutyl phosphate + 5-amino-6-(D-ribitylamino)uracil = 6,7-dimethyl-8-(1-D-ribityl)lumazine + phosphate + 2 H2O + H(+)</text>
        <dbReference type="Rhea" id="RHEA:26152"/>
        <dbReference type="ChEBI" id="CHEBI:15377"/>
        <dbReference type="ChEBI" id="CHEBI:15378"/>
        <dbReference type="ChEBI" id="CHEBI:15934"/>
        <dbReference type="ChEBI" id="CHEBI:43474"/>
        <dbReference type="ChEBI" id="CHEBI:58201"/>
        <dbReference type="ChEBI" id="CHEBI:58830"/>
        <dbReference type="EC" id="2.5.1.78"/>
    </reaction>
</comment>
<dbReference type="SUPFAM" id="SSF52121">
    <property type="entry name" value="Lumazine synthase"/>
    <property type="match status" value="1"/>
</dbReference>
<protein>
    <recommendedName>
        <fullName evidence="3 7">6,7-dimethyl-8-ribityllumazine synthase</fullName>
        <shortName evidence="7">DMRL synthase</shortName>
        <shortName evidence="7">LS</shortName>
        <shortName evidence="7">Lumazine synthase</shortName>
        <ecNumber evidence="3 7">2.5.1.78</ecNumber>
    </recommendedName>
</protein>
<dbReference type="PANTHER" id="PTHR21058">
    <property type="entry name" value="6,7-DIMETHYL-8-RIBITYLLUMAZINE SYNTHASE DMRL SYNTHASE LUMAZINE SYNTHASE"/>
    <property type="match status" value="1"/>
</dbReference>
<dbReference type="InterPro" id="IPR034964">
    <property type="entry name" value="LS"/>
</dbReference>
<evidence type="ECO:0000313" key="8">
    <source>
        <dbReference type="EMBL" id="TLU71633.1"/>
    </source>
</evidence>
<evidence type="ECO:0000313" key="9">
    <source>
        <dbReference type="Proteomes" id="UP000305654"/>
    </source>
</evidence>
<dbReference type="Gene3D" id="3.40.50.960">
    <property type="entry name" value="Lumazine/riboflavin synthase"/>
    <property type="match status" value="1"/>
</dbReference>
<organism evidence="8 9">
    <name type="scientific">Lichenicoccus roseus</name>
    <dbReference type="NCBI Taxonomy" id="2683649"/>
    <lineage>
        <taxon>Bacteria</taxon>
        <taxon>Pseudomonadati</taxon>
        <taxon>Pseudomonadota</taxon>
        <taxon>Alphaproteobacteria</taxon>
        <taxon>Acetobacterales</taxon>
        <taxon>Acetobacteraceae</taxon>
        <taxon>Lichenicoccus</taxon>
    </lineage>
</organism>
<comment type="pathway">
    <text evidence="1 7">Cofactor biosynthesis; riboflavin biosynthesis; riboflavin from 2-hydroxy-3-oxobutyl phosphate and 5-amino-6-(D-ribitylamino)uracil: step 1/2.</text>
</comment>
<dbReference type="Pfam" id="PF00885">
    <property type="entry name" value="DMRL_synthase"/>
    <property type="match status" value="1"/>
</dbReference>
<reference evidence="8 9" key="1">
    <citation type="submission" date="2019-05" db="EMBL/GenBank/DDBJ databases">
        <authorList>
            <person name="Pankratov T."/>
            <person name="Grouzdev D."/>
        </authorList>
    </citation>
    <scope>NUCLEOTIDE SEQUENCE [LARGE SCALE GENOMIC DNA]</scope>
    <source>
        <strain evidence="8 9">KEBCLARHB70R</strain>
    </source>
</reference>
<keyword evidence="5 7" id="KW-0808">Transferase</keyword>
<proteinExistence type="inferred from homology"/>
<dbReference type="NCBIfam" id="TIGR00114">
    <property type="entry name" value="lumazine-synth"/>
    <property type="match status" value="1"/>
</dbReference>
<dbReference type="GO" id="GO:0009349">
    <property type="term" value="C:riboflavin synthase complex"/>
    <property type="evidence" value="ECO:0007669"/>
    <property type="project" value="UniProtKB-UniRule"/>
</dbReference>
<dbReference type="UniPathway" id="UPA00275">
    <property type="reaction ID" value="UER00404"/>
</dbReference>
<comment type="similarity">
    <text evidence="2 7">Belongs to the DMRL synthase family.</text>
</comment>
<dbReference type="AlphaFoldDB" id="A0A5R9J445"/>
<keyword evidence="9" id="KW-1185">Reference proteome</keyword>
<evidence type="ECO:0000256" key="3">
    <source>
        <dbReference type="ARBA" id="ARBA00012664"/>
    </source>
</evidence>
<evidence type="ECO:0000256" key="1">
    <source>
        <dbReference type="ARBA" id="ARBA00004917"/>
    </source>
</evidence>
<dbReference type="HAMAP" id="MF_00178">
    <property type="entry name" value="Lumazine_synth"/>
    <property type="match status" value="1"/>
</dbReference>
<evidence type="ECO:0000256" key="2">
    <source>
        <dbReference type="ARBA" id="ARBA00007424"/>
    </source>
</evidence>
<dbReference type="EMBL" id="VCDI01000005">
    <property type="protein sequence ID" value="TLU71633.1"/>
    <property type="molecule type" value="Genomic_DNA"/>
</dbReference>
<gene>
    <name evidence="7" type="primary">ribH</name>
    <name evidence="8" type="ORF">FE263_14235</name>
</gene>
<evidence type="ECO:0000256" key="6">
    <source>
        <dbReference type="ARBA" id="ARBA00048785"/>
    </source>
</evidence>
<dbReference type="InterPro" id="IPR002180">
    <property type="entry name" value="LS/RS"/>
</dbReference>
<dbReference type="OrthoDB" id="9809709at2"/>
<dbReference type="RefSeq" id="WP_138326703.1">
    <property type="nucleotide sequence ID" value="NZ_VCDI01000005.1"/>
</dbReference>
<dbReference type="GO" id="GO:0005829">
    <property type="term" value="C:cytosol"/>
    <property type="evidence" value="ECO:0007669"/>
    <property type="project" value="TreeGrafter"/>
</dbReference>
<dbReference type="GO" id="GO:0000906">
    <property type="term" value="F:6,7-dimethyl-8-ribityllumazine synthase activity"/>
    <property type="evidence" value="ECO:0007669"/>
    <property type="project" value="UniProtKB-UniRule"/>
</dbReference>
<feature type="binding site" evidence="7">
    <location>
        <begin position="62"/>
        <end position="64"/>
    </location>
    <ligand>
        <name>5-amino-6-(D-ribitylamino)uracil</name>
        <dbReference type="ChEBI" id="CHEBI:15934"/>
    </ligand>
</feature>
<sequence>MSKPDATGDAPLLAFETPPRLALVVSRFNTDVTGGLRAGTVAWLAEHGIGLRDEDIFASPGAFELPLLAQALARTRRYDGVICLGCVIKGDTAHFEFISLGAATGLMQASLVTGVPIAFGVLTTYTEEQAVVRSRDDAHNKGREAAAACVESIAILQEIARRD</sequence>
<keyword evidence="4 7" id="KW-0686">Riboflavin biosynthesis</keyword>
<comment type="caution">
    <text evidence="8">The sequence shown here is derived from an EMBL/GenBank/DDBJ whole genome shotgun (WGS) entry which is preliminary data.</text>
</comment>
<feature type="binding site" evidence="7">
    <location>
        <position position="119"/>
    </location>
    <ligand>
        <name>5-amino-6-(D-ribitylamino)uracil</name>
        <dbReference type="ChEBI" id="CHEBI:15934"/>
    </ligand>
</feature>
<name>A0A5R9J445_9PROT</name>